<feature type="domain" description="C2H2-type" evidence="3">
    <location>
        <begin position="64"/>
        <end position="98"/>
    </location>
</feature>
<evidence type="ECO:0000313" key="4">
    <source>
        <dbReference type="EMBL" id="CAH0381288.1"/>
    </source>
</evidence>
<dbReference type="PROSITE" id="PS50157">
    <property type="entry name" value="ZINC_FINGER_C2H2_2"/>
    <property type="match status" value="2"/>
</dbReference>
<dbReference type="PROSITE" id="PS00028">
    <property type="entry name" value="ZINC_FINGER_C2H2_1"/>
    <property type="match status" value="2"/>
</dbReference>
<evidence type="ECO:0000256" key="1">
    <source>
        <dbReference type="PROSITE-ProRule" id="PRU00042"/>
    </source>
</evidence>
<organism evidence="4 5">
    <name type="scientific">Bemisia tabaci</name>
    <name type="common">Sweetpotato whitefly</name>
    <name type="synonym">Aleurodes tabaci</name>
    <dbReference type="NCBI Taxonomy" id="7038"/>
    <lineage>
        <taxon>Eukaryota</taxon>
        <taxon>Metazoa</taxon>
        <taxon>Ecdysozoa</taxon>
        <taxon>Arthropoda</taxon>
        <taxon>Hexapoda</taxon>
        <taxon>Insecta</taxon>
        <taxon>Pterygota</taxon>
        <taxon>Neoptera</taxon>
        <taxon>Paraneoptera</taxon>
        <taxon>Hemiptera</taxon>
        <taxon>Sternorrhyncha</taxon>
        <taxon>Aleyrodoidea</taxon>
        <taxon>Aleyrodidae</taxon>
        <taxon>Aleyrodinae</taxon>
        <taxon>Bemisia</taxon>
    </lineage>
</organism>
<accession>A0A9P0A1G1</accession>
<dbReference type="EMBL" id="OU963862">
    <property type="protein sequence ID" value="CAH0381288.1"/>
    <property type="molecule type" value="Genomic_DNA"/>
</dbReference>
<keyword evidence="5" id="KW-1185">Reference proteome</keyword>
<dbReference type="Proteomes" id="UP001152759">
    <property type="component" value="Chromosome 1"/>
</dbReference>
<feature type="domain" description="C2H2-type" evidence="3">
    <location>
        <begin position="34"/>
        <end position="61"/>
    </location>
</feature>
<gene>
    <name evidence="4" type="ORF">BEMITA_LOCUS954</name>
</gene>
<dbReference type="InterPro" id="IPR013087">
    <property type="entry name" value="Znf_C2H2_type"/>
</dbReference>
<feature type="region of interest" description="Disordered" evidence="2">
    <location>
        <begin position="1"/>
        <end position="26"/>
    </location>
</feature>
<protein>
    <recommendedName>
        <fullName evidence="3">C2H2-type domain-containing protein</fullName>
    </recommendedName>
</protein>
<evidence type="ECO:0000313" key="5">
    <source>
        <dbReference type="Proteomes" id="UP001152759"/>
    </source>
</evidence>
<evidence type="ECO:0000259" key="3">
    <source>
        <dbReference type="PROSITE" id="PS50157"/>
    </source>
</evidence>
<dbReference type="Pfam" id="PF00096">
    <property type="entry name" value="zf-C2H2"/>
    <property type="match status" value="1"/>
</dbReference>
<dbReference type="AlphaFoldDB" id="A0A9P0A1G1"/>
<dbReference type="Gene3D" id="3.30.160.60">
    <property type="entry name" value="Classic Zinc Finger"/>
    <property type="match status" value="1"/>
</dbReference>
<sequence length="107" mass="12220">MTQRAAPRQKLPRSSPRPRHLHTTPSPWDEIGEFYCGACGKGFRKKAIMKKHSRYHCGAGRKQLYCKLCGKCYTRPDTLKEHILNKHFVGPGHPGEHDLCDPPEEDP</sequence>
<dbReference type="SMART" id="SM00355">
    <property type="entry name" value="ZnF_C2H2"/>
    <property type="match status" value="2"/>
</dbReference>
<keyword evidence="1" id="KW-0863">Zinc-finger</keyword>
<dbReference type="SUPFAM" id="SSF57667">
    <property type="entry name" value="beta-beta-alpha zinc fingers"/>
    <property type="match status" value="1"/>
</dbReference>
<dbReference type="InterPro" id="IPR036236">
    <property type="entry name" value="Znf_C2H2_sf"/>
</dbReference>
<proteinExistence type="predicted"/>
<evidence type="ECO:0000256" key="2">
    <source>
        <dbReference type="SAM" id="MobiDB-lite"/>
    </source>
</evidence>
<dbReference type="GO" id="GO:0008270">
    <property type="term" value="F:zinc ion binding"/>
    <property type="evidence" value="ECO:0007669"/>
    <property type="project" value="UniProtKB-KW"/>
</dbReference>
<keyword evidence="1" id="KW-0862">Zinc</keyword>
<keyword evidence="1" id="KW-0479">Metal-binding</keyword>
<name>A0A9P0A1G1_BEMTA</name>
<reference evidence="4" key="1">
    <citation type="submission" date="2021-12" db="EMBL/GenBank/DDBJ databases">
        <authorList>
            <person name="King R."/>
        </authorList>
    </citation>
    <scope>NUCLEOTIDE SEQUENCE</scope>
</reference>